<name>A0AAD7NWU3_9AGAR</name>
<gene>
    <name evidence="1" type="ORF">B0H16DRAFT_1448617</name>
</gene>
<sequence>MFSVVNYSLDTRTPIFNFPSLLLMADLSIMPGQSAAAQLLARSHLQKKEGYWPEVTCAPIVLNVKTATHIASLAIYLKFILSSSSSLALSGKKTKFRTLEIQVSLVRGLFLVELNSNKLGEFRECSQQCNITAVESDVENQSSMCFSDKTGMLTQNMMEFQTWYGKGGAATCAGQVDTSLFNMLSGNLFDAGMGSAENFFATGAE</sequence>
<evidence type="ECO:0000313" key="2">
    <source>
        <dbReference type="Proteomes" id="UP001215598"/>
    </source>
</evidence>
<dbReference type="Proteomes" id="UP001215598">
    <property type="component" value="Unassembled WGS sequence"/>
</dbReference>
<proteinExistence type="predicted"/>
<protein>
    <submittedName>
        <fullName evidence="1">Uncharacterized protein</fullName>
    </submittedName>
</protein>
<reference evidence="1" key="1">
    <citation type="submission" date="2023-03" db="EMBL/GenBank/DDBJ databases">
        <title>Massive genome expansion in bonnet fungi (Mycena s.s.) driven by repeated elements and novel gene families across ecological guilds.</title>
        <authorList>
            <consortium name="Lawrence Berkeley National Laboratory"/>
            <person name="Harder C.B."/>
            <person name="Miyauchi S."/>
            <person name="Viragh M."/>
            <person name="Kuo A."/>
            <person name="Thoen E."/>
            <person name="Andreopoulos B."/>
            <person name="Lu D."/>
            <person name="Skrede I."/>
            <person name="Drula E."/>
            <person name="Henrissat B."/>
            <person name="Morin E."/>
            <person name="Kohler A."/>
            <person name="Barry K."/>
            <person name="LaButti K."/>
            <person name="Morin E."/>
            <person name="Salamov A."/>
            <person name="Lipzen A."/>
            <person name="Mereny Z."/>
            <person name="Hegedus B."/>
            <person name="Baldrian P."/>
            <person name="Stursova M."/>
            <person name="Weitz H."/>
            <person name="Taylor A."/>
            <person name="Grigoriev I.V."/>
            <person name="Nagy L.G."/>
            <person name="Martin F."/>
            <person name="Kauserud H."/>
        </authorList>
    </citation>
    <scope>NUCLEOTIDE SEQUENCE</scope>
    <source>
        <strain evidence="1">CBHHK182m</strain>
    </source>
</reference>
<accession>A0AAD7NWU3</accession>
<comment type="caution">
    <text evidence="1">The sequence shown here is derived from an EMBL/GenBank/DDBJ whole genome shotgun (WGS) entry which is preliminary data.</text>
</comment>
<dbReference type="AlphaFoldDB" id="A0AAD7NWU3"/>
<dbReference type="EMBL" id="JARKIB010000006">
    <property type="protein sequence ID" value="KAJ7779088.1"/>
    <property type="molecule type" value="Genomic_DNA"/>
</dbReference>
<evidence type="ECO:0000313" key="1">
    <source>
        <dbReference type="EMBL" id="KAJ7779088.1"/>
    </source>
</evidence>
<keyword evidence="2" id="KW-1185">Reference proteome</keyword>
<organism evidence="1 2">
    <name type="scientific">Mycena metata</name>
    <dbReference type="NCBI Taxonomy" id="1033252"/>
    <lineage>
        <taxon>Eukaryota</taxon>
        <taxon>Fungi</taxon>
        <taxon>Dikarya</taxon>
        <taxon>Basidiomycota</taxon>
        <taxon>Agaricomycotina</taxon>
        <taxon>Agaricomycetes</taxon>
        <taxon>Agaricomycetidae</taxon>
        <taxon>Agaricales</taxon>
        <taxon>Marasmiineae</taxon>
        <taxon>Mycenaceae</taxon>
        <taxon>Mycena</taxon>
    </lineage>
</organism>